<keyword evidence="11" id="KW-1185">Reference proteome</keyword>
<dbReference type="Proteomes" id="UP001634394">
    <property type="component" value="Unassembled WGS sequence"/>
</dbReference>
<dbReference type="EMBL" id="JBJQND010000008">
    <property type="protein sequence ID" value="KAL3868236.1"/>
    <property type="molecule type" value="Genomic_DNA"/>
</dbReference>
<proteinExistence type="inferred from homology"/>
<evidence type="ECO:0000313" key="10">
    <source>
        <dbReference type="EMBL" id="KAL3868236.1"/>
    </source>
</evidence>
<feature type="modified residue" description="N6-(pyridoxal phosphate)lysine" evidence="8">
    <location>
        <position position="202"/>
    </location>
</feature>
<dbReference type="PANTHER" id="PTHR11808:SF15">
    <property type="entry name" value="CYSTATHIONINE GAMMA-LYASE"/>
    <property type="match status" value="1"/>
</dbReference>
<dbReference type="Gene3D" id="3.90.1150.10">
    <property type="entry name" value="Aspartate Aminotransferase, domain 1"/>
    <property type="match status" value="2"/>
</dbReference>
<protein>
    <recommendedName>
        <fullName evidence="4">cystathionine gamma-lyase</fullName>
        <ecNumber evidence="4">4.4.1.1</ecNumber>
    </recommendedName>
    <alternativeName>
        <fullName evidence="7">Gamma-cystathionase</fullName>
    </alternativeName>
</protein>
<dbReference type="InterPro" id="IPR000277">
    <property type="entry name" value="Cys/Met-Metab_PyrdxlP-dep_enz"/>
</dbReference>
<keyword evidence="6" id="KW-0198">Cysteine biosynthesis</keyword>
<comment type="caution">
    <text evidence="10">The sequence shown here is derived from an EMBL/GenBank/DDBJ whole genome shotgun (WGS) entry which is preliminary data.</text>
</comment>
<evidence type="ECO:0000256" key="3">
    <source>
        <dbReference type="ARBA" id="ARBA00009077"/>
    </source>
</evidence>
<dbReference type="AlphaFoldDB" id="A0ABD3W2X8"/>
<sequence>MSTFPHFATNAAHVGQEPEQWNSMDIVPPISLTSTFIQDEPDSRSEYFYSRVNNPTRQCLEKCIAALEGGKHGIVFSSGMAATHAITMLLETGDHLVRMDDVYGGTSRLLRQFAPRMGINVSIADFSDTNSVEKVVQPQTRIVWMETPTNPCLQLIDLDLVIGLLRKIAPSCITVLDNTFSTPYFQRPLDFGVDIVMHSVTKYMNGHADVLMGAVVTNNDQIAAKMRTIQNVCGSTPSPIDCFLANRGLKTLHLRMKEHMKNGLAVAKFLEANPRVEKLFRLAFSLGGFESLSELPTAMTHVSVPREEREKVGITDNMVRLSVGLEDEEDLIQDLDNALKIAVP</sequence>
<evidence type="ECO:0000313" key="11">
    <source>
        <dbReference type="Proteomes" id="UP001634394"/>
    </source>
</evidence>
<evidence type="ECO:0000256" key="2">
    <source>
        <dbReference type="ARBA" id="ARBA00005038"/>
    </source>
</evidence>
<comment type="similarity">
    <text evidence="3 9">Belongs to the trans-sulfuration enzymes family.</text>
</comment>
<evidence type="ECO:0000256" key="5">
    <source>
        <dbReference type="ARBA" id="ARBA00022898"/>
    </source>
</evidence>
<dbReference type="SUPFAM" id="SSF53383">
    <property type="entry name" value="PLP-dependent transferases"/>
    <property type="match status" value="1"/>
</dbReference>
<dbReference type="GO" id="GO:0019344">
    <property type="term" value="P:cysteine biosynthetic process"/>
    <property type="evidence" value="ECO:0007669"/>
    <property type="project" value="UniProtKB-KW"/>
</dbReference>
<comment type="pathway">
    <text evidence="2">Amino-acid biosynthesis; L-cysteine biosynthesis; L-cysteine from L-homocysteine and L-serine: step 2/2.</text>
</comment>
<dbReference type="Pfam" id="PF01053">
    <property type="entry name" value="Cys_Met_Meta_PP"/>
    <property type="match status" value="1"/>
</dbReference>
<dbReference type="CDD" id="cd00614">
    <property type="entry name" value="CGS_like"/>
    <property type="match status" value="1"/>
</dbReference>
<evidence type="ECO:0000256" key="8">
    <source>
        <dbReference type="PIRSR" id="PIRSR001434-2"/>
    </source>
</evidence>
<dbReference type="InterPro" id="IPR015421">
    <property type="entry name" value="PyrdxlP-dep_Trfase_major"/>
</dbReference>
<accession>A0ABD3W2X8</accession>
<dbReference type="PANTHER" id="PTHR11808">
    <property type="entry name" value="TRANS-SULFURATION ENZYME FAMILY MEMBER"/>
    <property type="match status" value="1"/>
</dbReference>
<dbReference type="PIRSF" id="PIRSF001434">
    <property type="entry name" value="CGS"/>
    <property type="match status" value="1"/>
</dbReference>
<keyword evidence="5 8" id="KW-0663">Pyridoxal phosphate</keyword>
<evidence type="ECO:0000256" key="1">
    <source>
        <dbReference type="ARBA" id="ARBA00001933"/>
    </source>
</evidence>
<dbReference type="FunFam" id="3.40.640.10:FF:000009">
    <property type="entry name" value="Cystathionine gamma-synthase homolog"/>
    <property type="match status" value="1"/>
</dbReference>
<dbReference type="InterPro" id="IPR015422">
    <property type="entry name" value="PyrdxlP-dep_Trfase_small"/>
</dbReference>
<evidence type="ECO:0000256" key="4">
    <source>
        <dbReference type="ARBA" id="ARBA00012085"/>
    </source>
</evidence>
<dbReference type="Gene3D" id="3.40.640.10">
    <property type="entry name" value="Type I PLP-dependent aspartate aminotransferase-like (Major domain)"/>
    <property type="match status" value="1"/>
</dbReference>
<dbReference type="EC" id="4.4.1.1" evidence="4"/>
<comment type="cofactor">
    <cofactor evidence="1 9">
        <name>pyridoxal 5'-phosphate</name>
        <dbReference type="ChEBI" id="CHEBI:597326"/>
    </cofactor>
</comment>
<keyword evidence="6" id="KW-0028">Amino-acid biosynthesis</keyword>
<evidence type="ECO:0000256" key="7">
    <source>
        <dbReference type="ARBA" id="ARBA00029853"/>
    </source>
</evidence>
<evidence type="ECO:0000256" key="9">
    <source>
        <dbReference type="RuleBase" id="RU362118"/>
    </source>
</evidence>
<evidence type="ECO:0000256" key="6">
    <source>
        <dbReference type="ARBA" id="ARBA00023192"/>
    </source>
</evidence>
<name>A0ABD3W2X8_SINWO</name>
<gene>
    <name evidence="10" type="ORF">ACJMK2_041067</name>
</gene>
<reference evidence="10 11" key="1">
    <citation type="submission" date="2024-11" db="EMBL/GenBank/DDBJ databases">
        <title>Chromosome-level genome assembly of the freshwater bivalve Anodonta woodiana.</title>
        <authorList>
            <person name="Chen X."/>
        </authorList>
    </citation>
    <scope>NUCLEOTIDE SEQUENCE [LARGE SCALE GENOMIC DNA]</scope>
    <source>
        <strain evidence="10">MN2024</strain>
        <tissue evidence="10">Gills</tissue>
    </source>
</reference>
<organism evidence="10 11">
    <name type="scientific">Sinanodonta woodiana</name>
    <name type="common">Chinese pond mussel</name>
    <name type="synonym">Anodonta woodiana</name>
    <dbReference type="NCBI Taxonomy" id="1069815"/>
    <lineage>
        <taxon>Eukaryota</taxon>
        <taxon>Metazoa</taxon>
        <taxon>Spiralia</taxon>
        <taxon>Lophotrochozoa</taxon>
        <taxon>Mollusca</taxon>
        <taxon>Bivalvia</taxon>
        <taxon>Autobranchia</taxon>
        <taxon>Heteroconchia</taxon>
        <taxon>Palaeoheterodonta</taxon>
        <taxon>Unionida</taxon>
        <taxon>Unionoidea</taxon>
        <taxon>Unionidae</taxon>
        <taxon>Unioninae</taxon>
        <taxon>Sinanodonta</taxon>
    </lineage>
</organism>
<dbReference type="InterPro" id="IPR015424">
    <property type="entry name" value="PyrdxlP-dep_Trfase"/>
</dbReference>